<proteinExistence type="predicted"/>
<dbReference type="EMBL" id="GBXM01071336">
    <property type="protein sequence ID" value="JAH37241.1"/>
    <property type="molecule type" value="Transcribed_RNA"/>
</dbReference>
<reference evidence="1" key="1">
    <citation type="submission" date="2014-11" db="EMBL/GenBank/DDBJ databases">
        <authorList>
            <person name="Amaro Gonzalez C."/>
        </authorList>
    </citation>
    <scope>NUCLEOTIDE SEQUENCE</scope>
</reference>
<sequence>MMFPRVALLALDNPSWSQIAIASLAAQASPCSARQNVHC</sequence>
<organism evidence="1">
    <name type="scientific">Anguilla anguilla</name>
    <name type="common">European freshwater eel</name>
    <name type="synonym">Muraena anguilla</name>
    <dbReference type="NCBI Taxonomy" id="7936"/>
    <lineage>
        <taxon>Eukaryota</taxon>
        <taxon>Metazoa</taxon>
        <taxon>Chordata</taxon>
        <taxon>Craniata</taxon>
        <taxon>Vertebrata</taxon>
        <taxon>Euteleostomi</taxon>
        <taxon>Actinopterygii</taxon>
        <taxon>Neopterygii</taxon>
        <taxon>Teleostei</taxon>
        <taxon>Anguilliformes</taxon>
        <taxon>Anguillidae</taxon>
        <taxon>Anguilla</taxon>
    </lineage>
</organism>
<accession>A0A0E9S7M5</accession>
<reference evidence="1" key="2">
    <citation type="journal article" date="2015" name="Fish Shellfish Immunol.">
        <title>Early steps in the European eel (Anguilla anguilla)-Vibrio vulnificus interaction in the gills: Role of the RtxA13 toxin.</title>
        <authorList>
            <person name="Callol A."/>
            <person name="Pajuelo D."/>
            <person name="Ebbesson L."/>
            <person name="Teles M."/>
            <person name="MacKenzie S."/>
            <person name="Amaro C."/>
        </authorList>
    </citation>
    <scope>NUCLEOTIDE SEQUENCE</scope>
</reference>
<protein>
    <submittedName>
        <fullName evidence="1">Uncharacterized protein</fullName>
    </submittedName>
</protein>
<name>A0A0E9S7M5_ANGAN</name>
<evidence type="ECO:0000313" key="1">
    <source>
        <dbReference type="EMBL" id="JAH37241.1"/>
    </source>
</evidence>
<dbReference type="AlphaFoldDB" id="A0A0E9S7M5"/>